<comment type="caution">
    <text evidence="2">The sequence shown here is derived from an EMBL/GenBank/DDBJ whole genome shotgun (WGS) entry which is preliminary data.</text>
</comment>
<dbReference type="CDD" id="cd13399">
    <property type="entry name" value="Slt35-like"/>
    <property type="match status" value="1"/>
</dbReference>
<evidence type="ECO:0000259" key="1">
    <source>
        <dbReference type="Pfam" id="PF13406"/>
    </source>
</evidence>
<evidence type="ECO:0000313" key="2">
    <source>
        <dbReference type="EMBL" id="EPR43347.1"/>
    </source>
</evidence>
<protein>
    <submittedName>
        <fullName evidence="2">MltB</fullName>
    </submittedName>
</protein>
<dbReference type="PANTHER" id="PTHR30163">
    <property type="entry name" value="MEMBRANE-BOUND LYTIC MUREIN TRANSGLYCOSYLASE B"/>
    <property type="match status" value="1"/>
</dbReference>
<dbReference type="Gene3D" id="1.10.530.10">
    <property type="match status" value="1"/>
</dbReference>
<accession>S7U208</accession>
<gene>
    <name evidence="2" type="ORF">dsmv_1373</name>
</gene>
<dbReference type="GO" id="GO:0008933">
    <property type="term" value="F:peptidoglycan lytic transglycosylase activity"/>
    <property type="evidence" value="ECO:0007669"/>
    <property type="project" value="TreeGrafter"/>
</dbReference>
<dbReference type="InterPro" id="IPR031304">
    <property type="entry name" value="SLT_2"/>
</dbReference>
<evidence type="ECO:0000313" key="3">
    <source>
        <dbReference type="Proteomes" id="UP000014977"/>
    </source>
</evidence>
<dbReference type="eggNOG" id="COG2951">
    <property type="taxonomic scope" value="Bacteria"/>
</dbReference>
<dbReference type="RefSeq" id="WP_020875720.1">
    <property type="nucleotide sequence ID" value="NZ_ATHJ01000057.1"/>
</dbReference>
<feature type="domain" description="Transglycosylase SLT" evidence="1">
    <location>
        <begin position="39"/>
        <end position="261"/>
    </location>
</feature>
<sequence length="292" mass="32880">MKRYGLHGRRTMAFGVFLVVLLGCLETNGFGASIDYFGSVRQRLVTDGFDAARVNALYRDPKAAFEVRGISMYFVHSEGRLNYDQFLDPAMIRKARRYMTLHRETLETAERDFGVDPGVITAILLVETRLGTYVGNRRVINTFSTMAALSDSAVRDALWNAISGNTALSRDAFEAKALRKSSWAYDELKSFLRYTRRYNIDPLSVKGSYAGALGYCQFLPSNILKLGRDGNRDGHLDLFDHADAIASVASYLKHHGWRPGLSDQKAADVVYTYNHSRYYVNTVLKITKKLEG</sequence>
<dbReference type="InterPro" id="IPR043426">
    <property type="entry name" value="MltB-like"/>
</dbReference>
<dbReference type="GO" id="GO:0009253">
    <property type="term" value="P:peptidoglycan catabolic process"/>
    <property type="evidence" value="ECO:0007669"/>
    <property type="project" value="TreeGrafter"/>
</dbReference>
<dbReference type="EMBL" id="ATHJ01000057">
    <property type="protein sequence ID" value="EPR43347.1"/>
    <property type="molecule type" value="Genomic_DNA"/>
</dbReference>
<dbReference type="PROSITE" id="PS51257">
    <property type="entry name" value="PROKAR_LIPOPROTEIN"/>
    <property type="match status" value="1"/>
</dbReference>
<proteinExistence type="predicted"/>
<dbReference type="Proteomes" id="UP000014977">
    <property type="component" value="Unassembled WGS sequence"/>
</dbReference>
<name>S7U208_DESML</name>
<dbReference type="AlphaFoldDB" id="S7U208"/>
<dbReference type="PANTHER" id="PTHR30163:SF9">
    <property type="entry name" value="MEMBRANE-BOUND LYTIC MUREIN TRANSGLYCOSYLASE B"/>
    <property type="match status" value="1"/>
</dbReference>
<reference evidence="2 3" key="1">
    <citation type="journal article" date="2013" name="Genome Announc.">
        <title>Draft genome sequences for three mercury-methylating, sulfate-reducing bacteria.</title>
        <authorList>
            <person name="Brown S.D."/>
            <person name="Hurt R.A.Jr."/>
            <person name="Gilmour C.C."/>
            <person name="Elias D.A."/>
        </authorList>
    </citation>
    <scope>NUCLEOTIDE SEQUENCE [LARGE SCALE GENOMIC DNA]</scope>
    <source>
        <strain evidence="2 3">DSM 2059</strain>
    </source>
</reference>
<dbReference type="Gene3D" id="1.10.8.350">
    <property type="entry name" value="Bacterial muramidase"/>
    <property type="match status" value="1"/>
</dbReference>
<dbReference type="STRING" id="897.B2D07_08875"/>
<dbReference type="OrthoDB" id="9772911at2"/>
<organism evidence="2 3">
    <name type="scientific">Desulfococcus multivorans DSM 2059</name>
    <dbReference type="NCBI Taxonomy" id="1121405"/>
    <lineage>
        <taxon>Bacteria</taxon>
        <taxon>Pseudomonadati</taxon>
        <taxon>Thermodesulfobacteriota</taxon>
        <taxon>Desulfobacteria</taxon>
        <taxon>Desulfobacterales</taxon>
        <taxon>Desulfococcaceae</taxon>
        <taxon>Desulfococcus</taxon>
    </lineage>
</organism>
<keyword evidence="3" id="KW-1185">Reference proteome</keyword>
<dbReference type="Pfam" id="PF13406">
    <property type="entry name" value="SLT_2"/>
    <property type="match status" value="1"/>
</dbReference>
<dbReference type="SUPFAM" id="SSF53955">
    <property type="entry name" value="Lysozyme-like"/>
    <property type="match status" value="1"/>
</dbReference>
<dbReference type="InterPro" id="IPR023346">
    <property type="entry name" value="Lysozyme-like_dom_sf"/>
</dbReference>